<feature type="region of interest" description="Disordered" evidence="1">
    <location>
        <begin position="494"/>
        <end position="513"/>
    </location>
</feature>
<feature type="compositionally biased region" description="Polar residues" evidence="1">
    <location>
        <begin position="424"/>
        <end position="441"/>
    </location>
</feature>
<name>A0ABQ8V791_9AGAR</name>
<keyword evidence="3" id="KW-1185">Reference proteome</keyword>
<dbReference type="Proteomes" id="UP001150217">
    <property type="component" value="Unassembled WGS sequence"/>
</dbReference>
<evidence type="ECO:0000313" key="3">
    <source>
        <dbReference type="Proteomes" id="UP001150217"/>
    </source>
</evidence>
<evidence type="ECO:0000313" key="2">
    <source>
        <dbReference type="EMBL" id="KAJ4476267.1"/>
    </source>
</evidence>
<comment type="caution">
    <text evidence="2">The sequence shown here is derived from an EMBL/GenBank/DDBJ whole genome shotgun (WGS) entry which is preliminary data.</text>
</comment>
<proteinExistence type="predicted"/>
<organism evidence="2 3">
    <name type="scientific">Lentinula lateritia</name>
    <dbReference type="NCBI Taxonomy" id="40482"/>
    <lineage>
        <taxon>Eukaryota</taxon>
        <taxon>Fungi</taxon>
        <taxon>Dikarya</taxon>
        <taxon>Basidiomycota</taxon>
        <taxon>Agaricomycotina</taxon>
        <taxon>Agaricomycetes</taxon>
        <taxon>Agaricomycetidae</taxon>
        <taxon>Agaricales</taxon>
        <taxon>Marasmiineae</taxon>
        <taxon>Omphalotaceae</taxon>
        <taxon>Lentinula</taxon>
    </lineage>
</organism>
<gene>
    <name evidence="2" type="ORF">C8R41DRAFT_923396</name>
</gene>
<feature type="region of interest" description="Disordered" evidence="1">
    <location>
        <begin position="424"/>
        <end position="446"/>
    </location>
</feature>
<protein>
    <submittedName>
        <fullName evidence="2">Uncharacterized protein</fullName>
    </submittedName>
</protein>
<evidence type="ECO:0000256" key="1">
    <source>
        <dbReference type="SAM" id="MobiDB-lite"/>
    </source>
</evidence>
<accession>A0ABQ8V791</accession>
<dbReference type="EMBL" id="JANVFT010000071">
    <property type="protein sequence ID" value="KAJ4476267.1"/>
    <property type="molecule type" value="Genomic_DNA"/>
</dbReference>
<sequence length="571" mass="63237">MSNLPPDAIYNSLLNFGLPQGSVTLDDFSRIYRHGGPLQDAILFISEHFRGRRGIHEARSGLFCASESRDESQINPARLTGNIASLRLTKSKKDAEIDVEYTLTQHIDIPPIISFKNFGPTRTLNRAQKNRSISSNHSSQRKDRKVPHGQSAISKLEEVIQLIQLFECEPSPSGPNSNLNLKKPRQTQDALLVLNAYHVCLARLAAQSTQTLETAENTRDTRARPHSPVPSDTVSTRNAARKPSVPVASNNANVVVTPSASAEVQLRALVARKLGVEGGNKDPENYICTRTALVQPASNDIQMCFYSEFMLTTEHHSQGFIKVAKARARNQVRYTGNMGIGEPVSEEKLDTLAAEVNKKTQILQHASDLSLELACGTEHALVTISNFQKTTISSFEEILNSRLSSIRSYIDHLRIYVVADSQRDAQQGTQNSESLVPNKPSTRVEPDFGHEVRKILGLSEAETSKKVLEEIGRLVNTIQHKSRYLEAMQIRSRDVSSSQRARETETIASYESQKQQIEDTIEKLLIRKIDKADSLGHSLVQDIEALLIGIDDIVGHGNSGTRRGTTAILKT</sequence>
<feature type="compositionally biased region" description="Polar residues" evidence="1">
    <location>
        <begin position="126"/>
        <end position="138"/>
    </location>
</feature>
<feature type="region of interest" description="Disordered" evidence="1">
    <location>
        <begin position="126"/>
        <end position="150"/>
    </location>
</feature>
<feature type="region of interest" description="Disordered" evidence="1">
    <location>
        <begin position="210"/>
        <end position="246"/>
    </location>
</feature>
<reference evidence="2" key="1">
    <citation type="submission" date="2022-08" db="EMBL/GenBank/DDBJ databases">
        <title>A Global Phylogenomic Analysis of the Shiitake Genus Lentinula.</title>
        <authorList>
            <consortium name="DOE Joint Genome Institute"/>
            <person name="Sierra-Patev S."/>
            <person name="Min B."/>
            <person name="Naranjo-Ortiz M."/>
            <person name="Looney B."/>
            <person name="Konkel Z."/>
            <person name="Slot J.C."/>
            <person name="Sakamoto Y."/>
            <person name="Steenwyk J.L."/>
            <person name="Rokas A."/>
            <person name="Carro J."/>
            <person name="Camarero S."/>
            <person name="Ferreira P."/>
            <person name="Molpeceres G."/>
            <person name="Ruiz-Duenas F.J."/>
            <person name="Serrano A."/>
            <person name="Henrissat B."/>
            <person name="Drula E."/>
            <person name="Hughes K.W."/>
            <person name="Mata J.L."/>
            <person name="Ishikawa N.K."/>
            <person name="Vargas-Isla R."/>
            <person name="Ushijima S."/>
            <person name="Smith C.A."/>
            <person name="Ahrendt S."/>
            <person name="Andreopoulos W."/>
            <person name="He G."/>
            <person name="Labutti K."/>
            <person name="Lipzen A."/>
            <person name="Ng V."/>
            <person name="Riley R."/>
            <person name="Sandor L."/>
            <person name="Barry K."/>
            <person name="Martinez A.T."/>
            <person name="Xiao Y."/>
            <person name="Gibbons J.G."/>
            <person name="Terashima K."/>
            <person name="Grigoriev I.V."/>
            <person name="Hibbett D.S."/>
        </authorList>
    </citation>
    <scope>NUCLEOTIDE SEQUENCE</scope>
    <source>
        <strain evidence="2">RHP3577 ss4</strain>
    </source>
</reference>